<dbReference type="Gene3D" id="1.20.1600.10">
    <property type="entry name" value="Outer membrane efflux proteins (OEP)"/>
    <property type="match status" value="1"/>
</dbReference>
<dbReference type="SUPFAM" id="SSF56954">
    <property type="entry name" value="Outer membrane efflux proteins (OEP)"/>
    <property type="match status" value="1"/>
</dbReference>
<dbReference type="InterPro" id="IPR051906">
    <property type="entry name" value="TolC-like"/>
</dbReference>
<dbReference type="PANTHER" id="PTHR30026">
    <property type="entry name" value="OUTER MEMBRANE PROTEIN TOLC"/>
    <property type="match status" value="1"/>
</dbReference>
<keyword evidence="5" id="KW-0812">Transmembrane</keyword>
<organism evidence="9 10">
    <name type="scientific">Xanthocytophaga agilis</name>
    <dbReference type="NCBI Taxonomy" id="3048010"/>
    <lineage>
        <taxon>Bacteria</taxon>
        <taxon>Pseudomonadati</taxon>
        <taxon>Bacteroidota</taxon>
        <taxon>Cytophagia</taxon>
        <taxon>Cytophagales</taxon>
        <taxon>Rhodocytophagaceae</taxon>
        <taxon>Xanthocytophaga</taxon>
    </lineage>
</organism>
<evidence type="ECO:0000256" key="5">
    <source>
        <dbReference type="ARBA" id="ARBA00022692"/>
    </source>
</evidence>
<evidence type="ECO:0000256" key="3">
    <source>
        <dbReference type="ARBA" id="ARBA00022448"/>
    </source>
</evidence>
<evidence type="ECO:0000313" key="9">
    <source>
        <dbReference type="EMBL" id="MDJ1499209.1"/>
    </source>
</evidence>
<dbReference type="EMBL" id="JASJOU010000001">
    <property type="protein sequence ID" value="MDJ1499209.1"/>
    <property type="molecule type" value="Genomic_DNA"/>
</dbReference>
<comment type="caution">
    <text evidence="9">The sequence shown here is derived from an EMBL/GenBank/DDBJ whole genome shotgun (WGS) entry which is preliminary data.</text>
</comment>
<evidence type="ECO:0000256" key="2">
    <source>
        <dbReference type="ARBA" id="ARBA00007613"/>
    </source>
</evidence>
<keyword evidence="10" id="KW-1185">Reference proteome</keyword>
<dbReference type="Proteomes" id="UP001232063">
    <property type="component" value="Unassembled WGS sequence"/>
</dbReference>
<dbReference type="InterPro" id="IPR003423">
    <property type="entry name" value="OMP_efflux"/>
</dbReference>
<keyword evidence="4" id="KW-1134">Transmembrane beta strand</keyword>
<feature type="signal peptide" evidence="8">
    <location>
        <begin position="1"/>
        <end position="19"/>
    </location>
</feature>
<dbReference type="AlphaFoldDB" id="A0AAE3R0Q4"/>
<proteinExistence type="inferred from homology"/>
<dbReference type="GO" id="GO:0009279">
    <property type="term" value="C:cell outer membrane"/>
    <property type="evidence" value="ECO:0007669"/>
    <property type="project" value="UniProtKB-SubCell"/>
</dbReference>
<dbReference type="GO" id="GO:0015562">
    <property type="term" value="F:efflux transmembrane transporter activity"/>
    <property type="evidence" value="ECO:0007669"/>
    <property type="project" value="InterPro"/>
</dbReference>
<comment type="similarity">
    <text evidence="2">Belongs to the outer membrane factor (OMF) (TC 1.B.17) family.</text>
</comment>
<keyword evidence="3" id="KW-0813">Transport</keyword>
<dbReference type="PANTHER" id="PTHR30026:SF20">
    <property type="entry name" value="OUTER MEMBRANE PROTEIN TOLC"/>
    <property type="match status" value="1"/>
</dbReference>
<dbReference type="GO" id="GO:0015288">
    <property type="term" value="F:porin activity"/>
    <property type="evidence" value="ECO:0007669"/>
    <property type="project" value="TreeGrafter"/>
</dbReference>
<keyword evidence="6" id="KW-0472">Membrane</keyword>
<gene>
    <name evidence="9" type="ORF">QNI22_01060</name>
</gene>
<evidence type="ECO:0000256" key="4">
    <source>
        <dbReference type="ARBA" id="ARBA00022452"/>
    </source>
</evidence>
<reference evidence="9" key="1">
    <citation type="submission" date="2023-05" db="EMBL/GenBank/DDBJ databases">
        <authorList>
            <person name="Zhang X."/>
        </authorList>
    </citation>
    <scope>NUCLEOTIDE SEQUENCE</scope>
    <source>
        <strain evidence="9">BD1B2-1</strain>
    </source>
</reference>
<comment type="subcellular location">
    <subcellularLocation>
        <location evidence="1">Cell outer membrane</location>
    </subcellularLocation>
</comment>
<protein>
    <submittedName>
        <fullName evidence="9">TolC family protein</fullName>
    </submittedName>
</protein>
<dbReference type="Pfam" id="PF02321">
    <property type="entry name" value="OEP"/>
    <property type="match status" value="1"/>
</dbReference>
<dbReference type="GO" id="GO:1990281">
    <property type="term" value="C:efflux pump complex"/>
    <property type="evidence" value="ECO:0007669"/>
    <property type="project" value="TreeGrafter"/>
</dbReference>
<name>A0AAE3R0Q4_9BACT</name>
<keyword evidence="8" id="KW-0732">Signal</keyword>
<evidence type="ECO:0000256" key="6">
    <source>
        <dbReference type="ARBA" id="ARBA00023136"/>
    </source>
</evidence>
<evidence type="ECO:0000256" key="8">
    <source>
        <dbReference type="SAM" id="SignalP"/>
    </source>
</evidence>
<evidence type="ECO:0000313" key="10">
    <source>
        <dbReference type="Proteomes" id="UP001232063"/>
    </source>
</evidence>
<evidence type="ECO:0000256" key="7">
    <source>
        <dbReference type="ARBA" id="ARBA00023237"/>
    </source>
</evidence>
<dbReference type="RefSeq" id="WP_314508747.1">
    <property type="nucleotide sequence ID" value="NZ_JASJOU010000001.1"/>
</dbReference>
<evidence type="ECO:0000256" key="1">
    <source>
        <dbReference type="ARBA" id="ARBA00004442"/>
    </source>
</evidence>
<feature type="chain" id="PRO_5042194071" evidence="8">
    <location>
        <begin position="20"/>
        <end position="419"/>
    </location>
</feature>
<accession>A0AAE3R0Q4</accession>
<keyword evidence="7" id="KW-0998">Cell outer membrane</keyword>
<sequence length="419" mass="47539">MVRLWFLLVSSFVCLAGQAQQTITLEQCYTSARETYPLVSQKTLQEQIGHLNVKNIQTNRYLPQLAINGQASWQNEVTQLPIHIPNIEITPLSKDQYKLTLDANYILFDGSTASAQTQLQRASVVVEQQKIEVELNKLKDQVNVYYLNALLLDENIALTKVLQEDLKARMDKLSAGVKYGTSIQSNVDVLQAEYLKADQRLIEMEASRKGFRDMLALLTGLSIDQNTTLQMPQTAIVSQEIKRPESQLFNYQKTIFESQTRLINSKSTPRISAFIQTGYGRPALNFLSNEFKGLFIGGIRLNWNLSSLYTMKNEKSVLRLNQQLIDSQKGVFDKNLTIQLRQQQTEIDKLRGLITKDNELVALRIRIKTTSAAQLENGVATASDYVNDLNAENQAKLNQKIHEFQLLMAQITYRTVTGN</sequence>